<dbReference type="PANTHER" id="PTHR11707:SF28">
    <property type="entry name" value="60 KDA LYSOPHOSPHOLIPASE"/>
    <property type="match status" value="1"/>
</dbReference>
<dbReference type="Gene3D" id="3.40.50.40">
    <property type="match status" value="1"/>
</dbReference>
<dbReference type="InterPro" id="IPR027475">
    <property type="entry name" value="Asparaginase/glutaminase_AS2"/>
</dbReference>
<dbReference type="AlphaFoldDB" id="A0A0R3U5G3"/>
<dbReference type="InterPro" id="IPR036770">
    <property type="entry name" value="Ankyrin_rpt-contain_sf"/>
</dbReference>
<dbReference type="CDD" id="cd08963">
    <property type="entry name" value="L-asparaginase_I"/>
    <property type="match status" value="1"/>
</dbReference>
<dbReference type="Pfam" id="PF00710">
    <property type="entry name" value="Asparaginase"/>
    <property type="match status" value="1"/>
</dbReference>
<keyword evidence="8" id="KW-1185">Reference proteome</keyword>
<evidence type="ECO:0000256" key="3">
    <source>
        <dbReference type="PROSITE-ProRule" id="PRU00023"/>
    </source>
</evidence>
<dbReference type="Gene3D" id="3.40.50.1170">
    <property type="entry name" value="L-asparaginase, N-terminal domain"/>
    <property type="match status" value="1"/>
</dbReference>
<dbReference type="STRING" id="53468.A0A0R3U5G3"/>
<dbReference type="PRINTS" id="PR00139">
    <property type="entry name" value="ASNGLNASE"/>
</dbReference>
<dbReference type="InterPro" id="IPR041725">
    <property type="entry name" value="L-asparaginase_I"/>
</dbReference>
<proteinExistence type="predicted"/>
<evidence type="ECO:0000313" key="8">
    <source>
        <dbReference type="Proteomes" id="UP000267029"/>
    </source>
</evidence>
<dbReference type="PROSITE" id="PS50088">
    <property type="entry name" value="ANK_REPEAT"/>
    <property type="match status" value="2"/>
</dbReference>
<dbReference type="InterPro" id="IPR037152">
    <property type="entry name" value="L-asparaginase_N_sf"/>
</dbReference>
<sequence>MPPAYSTEELLNCFTQVPSLESFQFTPALVEAALSDPSCSSVGTVLVLYTGGTIGMRSHGGVYEPEPNFLVNKVMSMSMFQDMSFAERNQIHVKYHKSKRAGSKQTRFDQDGDDNPQWPVICMPPTTDNRRIFFTIAEYANLLDSSNCTMDNWIQVAKHIQLFYDKFDGFVVLHGTDTLAYAASFLSFILEGLRKPVVVTGSQIPIGELRSDGRENLLGSLLVAGGEQLISEVAVFFNNGLFRGNRVVKCSATDLDAFTSPNYPPLAEMSVDFSLHLANILRPLGEGKGLVVSDSLCRNVVMLRIFPSITTETVKAFFQPPVEGVILQTYGAGNVPAKRLDLLDIFKEATEKHGIIILNITQCWRGSIQAKYSTGAVLQKVGVIPGYDMTPEAALAKLAYVLGRWKDIPTRRRILTYDLRGEVTLPTALTPDTTEEAPAFSLQGVTTGQAGITQVVGHVGAIMCRATENGPANVWAQRLFPYLLCGAAETNDCDMLDQLFSITHTFDICDHEQRRPLHVAAASGQMQACELMLTNGASPNVVDRYGRTPMIYAIRSPKGTPELVKLLMEHGAKLPPVEVIQAHEANDAAMFGKVGQLKLFKLAGMSLQELDMEGRAPLHVAVSHRQVDTVRYLISRAEDGGAGINPMQKTSYGSTAYEEACQRNLTEIISILEPFATQTAP</sequence>
<dbReference type="InterPro" id="IPR036152">
    <property type="entry name" value="Asp/glu_Ase-like_sf"/>
</dbReference>
<dbReference type="InterPro" id="IPR002110">
    <property type="entry name" value="Ankyrin_rpt"/>
</dbReference>
<dbReference type="PANTHER" id="PTHR11707">
    <property type="entry name" value="L-ASPARAGINASE"/>
    <property type="match status" value="1"/>
</dbReference>
<dbReference type="FunFam" id="3.40.50.40:FF:000001">
    <property type="entry name" value="L-asparaginase 1"/>
    <property type="match status" value="1"/>
</dbReference>
<feature type="repeat" description="ANK" evidence="3">
    <location>
        <begin position="613"/>
        <end position="639"/>
    </location>
</feature>
<keyword evidence="2" id="KW-0378">Hydrolase</keyword>
<feature type="repeat" description="ANK" evidence="3">
    <location>
        <begin position="512"/>
        <end position="544"/>
    </location>
</feature>
<dbReference type="PROSITE" id="PS51732">
    <property type="entry name" value="ASN_GLN_ASE_3"/>
    <property type="match status" value="1"/>
</dbReference>
<dbReference type="GO" id="GO:0009066">
    <property type="term" value="P:aspartate family amino acid metabolic process"/>
    <property type="evidence" value="ECO:0007669"/>
    <property type="project" value="UniProtKB-ARBA"/>
</dbReference>
<accession>A0A0R3U5G3</accession>
<dbReference type="SUPFAM" id="SSF48403">
    <property type="entry name" value="Ankyrin repeat"/>
    <property type="match status" value="1"/>
</dbReference>
<dbReference type="Gene3D" id="1.25.40.20">
    <property type="entry name" value="Ankyrin repeat-containing domain"/>
    <property type="match status" value="2"/>
</dbReference>
<evidence type="ECO:0000313" key="7">
    <source>
        <dbReference type="EMBL" id="VDD75959.1"/>
    </source>
</evidence>
<evidence type="ECO:0000256" key="1">
    <source>
        <dbReference type="ARBA" id="ARBA00012920"/>
    </source>
</evidence>
<dbReference type="Proteomes" id="UP000267029">
    <property type="component" value="Unassembled WGS sequence"/>
</dbReference>
<keyword evidence="3" id="KW-0040">ANK repeat</keyword>
<dbReference type="PIRSF" id="PIRSF001220">
    <property type="entry name" value="L-ASNase_gatD"/>
    <property type="match status" value="1"/>
</dbReference>
<dbReference type="GO" id="GO:0004067">
    <property type="term" value="F:asparaginase activity"/>
    <property type="evidence" value="ECO:0007669"/>
    <property type="project" value="UniProtKB-UniRule"/>
</dbReference>
<organism evidence="9">
    <name type="scientific">Mesocestoides corti</name>
    <name type="common">Flatworm</name>
    <dbReference type="NCBI Taxonomy" id="53468"/>
    <lineage>
        <taxon>Eukaryota</taxon>
        <taxon>Metazoa</taxon>
        <taxon>Spiralia</taxon>
        <taxon>Lophotrochozoa</taxon>
        <taxon>Platyhelminthes</taxon>
        <taxon>Cestoda</taxon>
        <taxon>Eucestoda</taxon>
        <taxon>Cyclophyllidea</taxon>
        <taxon>Mesocestoididae</taxon>
        <taxon>Mesocestoides</taxon>
    </lineage>
</organism>
<dbReference type="SFLD" id="SFLDS00057">
    <property type="entry name" value="Glutaminase/Asparaginase"/>
    <property type="match status" value="1"/>
</dbReference>
<evidence type="ECO:0000256" key="2">
    <source>
        <dbReference type="ARBA" id="ARBA00022801"/>
    </source>
</evidence>
<evidence type="ECO:0000259" key="6">
    <source>
        <dbReference type="Pfam" id="PF17763"/>
    </source>
</evidence>
<dbReference type="EMBL" id="UXSR01000286">
    <property type="protein sequence ID" value="VDD75959.1"/>
    <property type="molecule type" value="Genomic_DNA"/>
</dbReference>
<dbReference type="SMART" id="SM00870">
    <property type="entry name" value="Asparaginase"/>
    <property type="match status" value="1"/>
</dbReference>
<protein>
    <recommendedName>
        <fullName evidence="1">asparaginase</fullName>
        <ecNumber evidence="1">3.5.1.1</ecNumber>
    </recommendedName>
</protein>
<dbReference type="OrthoDB" id="542841at2759"/>
<evidence type="ECO:0000259" key="5">
    <source>
        <dbReference type="Pfam" id="PF00710"/>
    </source>
</evidence>
<reference evidence="9" key="2">
    <citation type="submission" date="2019-11" db="UniProtKB">
        <authorList>
            <consortium name="WormBaseParasite"/>
        </authorList>
    </citation>
    <scope>IDENTIFICATION</scope>
</reference>
<feature type="active site" evidence="4">
    <location>
        <position position="176"/>
    </location>
</feature>
<dbReference type="Pfam" id="PF12796">
    <property type="entry name" value="Ank_2"/>
    <property type="match status" value="2"/>
</dbReference>
<evidence type="ECO:0000313" key="9">
    <source>
        <dbReference type="WBParaSite" id="MCU_007462-RA"/>
    </source>
</evidence>
<dbReference type="InterPro" id="IPR027474">
    <property type="entry name" value="L-asparaginase_N"/>
</dbReference>
<dbReference type="InterPro" id="IPR040919">
    <property type="entry name" value="Asparaginase_C"/>
</dbReference>
<feature type="domain" description="Asparaginase/glutaminase C-terminal" evidence="6">
    <location>
        <begin position="299"/>
        <end position="414"/>
    </location>
</feature>
<dbReference type="PROSITE" id="PS00917">
    <property type="entry name" value="ASN_GLN_ASE_2"/>
    <property type="match status" value="1"/>
</dbReference>
<gene>
    <name evidence="7" type="ORF">MCOS_LOCUS1962</name>
</gene>
<reference evidence="7 8" key="1">
    <citation type="submission" date="2018-10" db="EMBL/GenBank/DDBJ databases">
        <authorList>
            <consortium name="Pathogen Informatics"/>
        </authorList>
    </citation>
    <scope>NUCLEOTIDE SEQUENCE [LARGE SCALE GENOMIC DNA]</scope>
</reference>
<feature type="domain" description="L-asparaginase N-terminal" evidence="5">
    <location>
        <begin position="45"/>
        <end position="271"/>
    </location>
</feature>
<dbReference type="PIRSF" id="PIRSF500176">
    <property type="entry name" value="L_ASNase"/>
    <property type="match status" value="1"/>
</dbReference>
<dbReference type="PROSITE" id="PS50297">
    <property type="entry name" value="ANK_REP_REGION"/>
    <property type="match status" value="2"/>
</dbReference>
<dbReference type="SUPFAM" id="SSF53774">
    <property type="entry name" value="Glutaminase/Asparaginase"/>
    <property type="match status" value="1"/>
</dbReference>
<dbReference type="SMART" id="SM00248">
    <property type="entry name" value="ANK"/>
    <property type="match status" value="3"/>
</dbReference>
<dbReference type="WBParaSite" id="MCU_007462-RA">
    <property type="protein sequence ID" value="MCU_007462-RA"/>
    <property type="gene ID" value="MCU_007462"/>
</dbReference>
<dbReference type="EC" id="3.5.1.1" evidence="1"/>
<dbReference type="InterPro" id="IPR027473">
    <property type="entry name" value="L-asparaginase_C"/>
</dbReference>
<name>A0A0R3U5G3_MESCO</name>
<dbReference type="InterPro" id="IPR006034">
    <property type="entry name" value="Asparaginase/glutaminase-like"/>
</dbReference>
<evidence type="ECO:0000256" key="4">
    <source>
        <dbReference type="PROSITE-ProRule" id="PRU10100"/>
    </source>
</evidence>
<dbReference type="Pfam" id="PF17763">
    <property type="entry name" value="Asparaginase_C"/>
    <property type="match status" value="1"/>
</dbReference>